<organism evidence="1 2">
    <name type="scientific">Racocetra persica</name>
    <dbReference type="NCBI Taxonomy" id="160502"/>
    <lineage>
        <taxon>Eukaryota</taxon>
        <taxon>Fungi</taxon>
        <taxon>Fungi incertae sedis</taxon>
        <taxon>Mucoromycota</taxon>
        <taxon>Glomeromycotina</taxon>
        <taxon>Glomeromycetes</taxon>
        <taxon>Diversisporales</taxon>
        <taxon>Gigasporaceae</taxon>
        <taxon>Racocetra</taxon>
    </lineage>
</organism>
<feature type="non-terminal residue" evidence="1">
    <location>
        <position position="1"/>
    </location>
</feature>
<proteinExistence type="predicted"/>
<comment type="caution">
    <text evidence="1">The sequence shown here is derived from an EMBL/GenBank/DDBJ whole genome shotgun (WGS) entry which is preliminary data.</text>
</comment>
<gene>
    <name evidence="1" type="ORF">RPERSI_LOCUS31689</name>
</gene>
<protein>
    <submittedName>
        <fullName evidence="1">36428_t:CDS:1</fullName>
    </submittedName>
</protein>
<dbReference type="Proteomes" id="UP000789920">
    <property type="component" value="Unassembled WGS sequence"/>
</dbReference>
<name>A0ACA9SJ04_9GLOM</name>
<sequence>ETISHLYIDISEELRHLLNTKVSIVVVKPPAINTDSDSDNLSPIFTTEVSTILIESPIIDTDLESTNTQNNPKPHYEKDQNSGYAALRFPLCCANGKIQLPPLFELPPYLLYLYTSTNSDAVRFCKHIRAYNSALAYTSFGANINHQFLGR</sequence>
<evidence type="ECO:0000313" key="2">
    <source>
        <dbReference type="Proteomes" id="UP000789920"/>
    </source>
</evidence>
<keyword evidence="2" id="KW-1185">Reference proteome</keyword>
<evidence type="ECO:0000313" key="1">
    <source>
        <dbReference type="EMBL" id="CAG8841034.1"/>
    </source>
</evidence>
<accession>A0ACA9SJ04</accession>
<dbReference type="EMBL" id="CAJVQC010128752">
    <property type="protein sequence ID" value="CAG8841034.1"/>
    <property type="molecule type" value="Genomic_DNA"/>
</dbReference>
<feature type="non-terminal residue" evidence="1">
    <location>
        <position position="151"/>
    </location>
</feature>
<reference evidence="1" key="1">
    <citation type="submission" date="2021-06" db="EMBL/GenBank/DDBJ databases">
        <authorList>
            <person name="Kallberg Y."/>
            <person name="Tangrot J."/>
            <person name="Rosling A."/>
        </authorList>
    </citation>
    <scope>NUCLEOTIDE SEQUENCE</scope>
    <source>
        <strain evidence="1">MA461A</strain>
    </source>
</reference>